<comment type="caution">
    <text evidence="1">The sequence shown here is derived from an EMBL/GenBank/DDBJ whole genome shotgun (WGS) entry which is preliminary data.</text>
</comment>
<sequence>MSKTDTKPFIAWEGSFYEPMLLRNTLVRIVVAYKQMKKNKLEAHLTYEWAVGLDSMGKKNWIELPEHNRHEMIPALIENLVGIQLVKPTFNAKMI</sequence>
<name>A0A0F9H0Z9_9ZZZZ</name>
<dbReference type="EMBL" id="LAZR01016388">
    <property type="protein sequence ID" value="KKM04739.1"/>
    <property type="molecule type" value="Genomic_DNA"/>
</dbReference>
<accession>A0A0F9H0Z9</accession>
<evidence type="ECO:0000313" key="1">
    <source>
        <dbReference type="EMBL" id="KKM04739.1"/>
    </source>
</evidence>
<proteinExistence type="predicted"/>
<reference evidence="1" key="1">
    <citation type="journal article" date="2015" name="Nature">
        <title>Complex archaea that bridge the gap between prokaryotes and eukaryotes.</title>
        <authorList>
            <person name="Spang A."/>
            <person name="Saw J.H."/>
            <person name="Jorgensen S.L."/>
            <person name="Zaremba-Niedzwiedzka K."/>
            <person name="Martijn J."/>
            <person name="Lind A.E."/>
            <person name="van Eijk R."/>
            <person name="Schleper C."/>
            <person name="Guy L."/>
            <person name="Ettema T.J."/>
        </authorList>
    </citation>
    <scope>NUCLEOTIDE SEQUENCE</scope>
</reference>
<dbReference type="AlphaFoldDB" id="A0A0F9H0Z9"/>
<organism evidence="1">
    <name type="scientific">marine sediment metagenome</name>
    <dbReference type="NCBI Taxonomy" id="412755"/>
    <lineage>
        <taxon>unclassified sequences</taxon>
        <taxon>metagenomes</taxon>
        <taxon>ecological metagenomes</taxon>
    </lineage>
</organism>
<gene>
    <name evidence="1" type="ORF">LCGC14_1761210</name>
</gene>
<protein>
    <submittedName>
        <fullName evidence="1">Uncharacterized protein</fullName>
    </submittedName>
</protein>